<dbReference type="Proteomes" id="UP000814243">
    <property type="component" value="Unassembled WGS sequence"/>
</dbReference>
<accession>A0A922M5N1</accession>
<comment type="caution">
    <text evidence="1">The sequence shown here is derived from an EMBL/GenBank/DDBJ whole genome shotgun (WGS) entry which is preliminary data.</text>
</comment>
<name>A0A922M5N1_SPOEX</name>
<dbReference type="EMBL" id="JACEFF010000835">
    <property type="protein sequence ID" value="KAH9630172.1"/>
    <property type="molecule type" value="Genomic_DNA"/>
</dbReference>
<evidence type="ECO:0000313" key="1">
    <source>
        <dbReference type="EMBL" id="KAH9630172.1"/>
    </source>
</evidence>
<gene>
    <name evidence="1" type="ORF">HF086_016390</name>
</gene>
<organism evidence="1 2">
    <name type="scientific">Spodoptera exigua</name>
    <name type="common">Beet armyworm</name>
    <name type="synonym">Noctua fulgens</name>
    <dbReference type="NCBI Taxonomy" id="7107"/>
    <lineage>
        <taxon>Eukaryota</taxon>
        <taxon>Metazoa</taxon>
        <taxon>Ecdysozoa</taxon>
        <taxon>Arthropoda</taxon>
        <taxon>Hexapoda</taxon>
        <taxon>Insecta</taxon>
        <taxon>Pterygota</taxon>
        <taxon>Neoptera</taxon>
        <taxon>Endopterygota</taxon>
        <taxon>Lepidoptera</taxon>
        <taxon>Glossata</taxon>
        <taxon>Ditrysia</taxon>
        <taxon>Noctuoidea</taxon>
        <taxon>Noctuidae</taxon>
        <taxon>Amphipyrinae</taxon>
        <taxon>Spodoptera</taxon>
    </lineage>
</organism>
<reference evidence="1" key="1">
    <citation type="journal article" date="2021" name="G3 (Bethesda)">
        <title>Genome and transcriptome analysis of the beet armyworm Spodoptera exigua reveals targets for pest control. .</title>
        <authorList>
            <person name="Simon S."/>
            <person name="Breeschoten T."/>
            <person name="Jansen H.J."/>
            <person name="Dirks R.P."/>
            <person name="Schranz M.E."/>
            <person name="Ros V.I.D."/>
        </authorList>
    </citation>
    <scope>NUCLEOTIDE SEQUENCE</scope>
    <source>
        <strain evidence="1">TB_SE_WUR_2020</strain>
    </source>
</reference>
<proteinExistence type="predicted"/>
<protein>
    <submittedName>
        <fullName evidence="1">Uncharacterized protein</fullName>
    </submittedName>
</protein>
<evidence type="ECO:0000313" key="2">
    <source>
        <dbReference type="Proteomes" id="UP000814243"/>
    </source>
</evidence>
<dbReference type="AlphaFoldDB" id="A0A922M5N1"/>
<sequence>MSTVKHDVSWRQTLLHRQQNVIQRRKNTRDTRWRPSKWLIPLVILNVTGSVGGESLTSRVLASLLGYPSSCNLGSEVRPCTLSLTCWLRGGTRYTVTRLEVQGGASEVAAGATAQRGSNQCLPTQS</sequence>